<dbReference type="InterPro" id="IPR013785">
    <property type="entry name" value="Aldolase_TIM"/>
</dbReference>
<dbReference type="NCBIfam" id="NF009498">
    <property type="entry name" value="PRK12858.1"/>
    <property type="match status" value="1"/>
</dbReference>
<dbReference type="PANTHER" id="PTHR39340:SF1">
    <property type="entry name" value="SULFOFRUCTOSEPHOSPHATE ALDOLASE"/>
    <property type="match status" value="1"/>
</dbReference>
<evidence type="ECO:0000256" key="2">
    <source>
        <dbReference type="ARBA" id="ARBA00023239"/>
    </source>
</evidence>
<dbReference type="GO" id="GO:0061595">
    <property type="term" value="F:6-deoxy-6-sulfofructose-1-phosphate aldolase activity"/>
    <property type="evidence" value="ECO:0007669"/>
    <property type="project" value="TreeGrafter"/>
</dbReference>
<dbReference type="Gene3D" id="3.20.20.70">
    <property type="entry name" value="Aldolase class I"/>
    <property type="match status" value="1"/>
</dbReference>
<dbReference type="GO" id="GO:1902777">
    <property type="term" value="P:6-sulfoquinovose(1-) catabolic process"/>
    <property type="evidence" value="ECO:0007669"/>
    <property type="project" value="TreeGrafter"/>
</dbReference>
<accession>A0A399DVK1</accession>
<dbReference type="SUPFAM" id="SSF51569">
    <property type="entry name" value="Aldolase"/>
    <property type="match status" value="1"/>
</dbReference>
<keyword evidence="2 3" id="KW-0456">Lyase</keyword>
<dbReference type="AlphaFoldDB" id="A0A399DVK1"/>
<reference evidence="3 4" key="1">
    <citation type="submission" date="2018-08" db="EMBL/GenBank/DDBJ databases">
        <title>Meiothermus cateniformans JCM 15151 genome sequencing project.</title>
        <authorList>
            <person name="Da Costa M.S."/>
            <person name="Albuquerque L."/>
            <person name="Raposo P."/>
            <person name="Froufe H.J.C."/>
            <person name="Barroso C.S."/>
            <person name="Egas C."/>
        </authorList>
    </citation>
    <scope>NUCLEOTIDE SEQUENCE [LARGE SCALE GENOMIC DNA]</scope>
    <source>
        <strain evidence="3 4">JCM 15151</strain>
    </source>
</reference>
<evidence type="ECO:0000313" key="3">
    <source>
        <dbReference type="EMBL" id="RIH76097.1"/>
    </source>
</evidence>
<dbReference type="InterPro" id="IPR002915">
    <property type="entry name" value="DeoC/FbaB/LacD_aldolase"/>
</dbReference>
<dbReference type="EMBL" id="QWKX01000050">
    <property type="protein sequence ID" value="RIH76097.1"/>
    <property type="molecule type" value="Genomic_DNA"/>
</dbReference>
<dbReference type="InterPro" id="IPR050552">
    <property type="entry name" value="LacD_aldolase"/>
</dbReference>
<dbReference type="SMART" id="SM01133">
    <property type="entry name" value="DeoC"/>
    <property type="match status" value="1"/>
</dbReference>
<dbReference type="EC" id="4.1.2.40" evidence="3"/>
<dbReference type="CDD" id="cd00945">
    <property type="entry name" value="Aldolase_Class_I"/>
    <property type="match status" value="1"/>
</dbReference>
<protein>
    <submittedName>
        <fullName evidence="3">Tagatose 1,6-diphosphate aldolase</fullName>
        <ecNumber evidence="3">4.1.2.40</ecNumber>
    </submittedName>
</protein>
<comment type="caution">
    <text evidence="3">The sequence shown here is derived from an EMBL/GenBank/DDBJ whole genome shotgun (WGS) entry which is preliminary data.</text>
</comment>
<dbReference type="GO" id="GO:0009025">
    <property type="term" value="F:tagatose-bisphosphate aldolase activity"/>
    <property type="evidence" value="ECO:0007669"/>
    <property type="project" value="UniProtKB-EC"/>
</dbReference>
<name>A0A399DVK1_9DEIN</name>
<dbReference type="Pfam" id="PF01791">
    <property type="entry name" value="DeoC"/>
    <property type="match status" value="1"/>
</dbReference>
<organism evidence="3 4">
    <name type="scientific">Meiothermus taiwanensis</name>
    <dbReference type="NCBI Taxonomy" id="172827"/>
    <lineage>
        <taxon>Bacteria</taxon>
        <taxon>Thermotogati</taxon>
        <taxon>Deinococcota</taxon>
        <taxon>Deinococci</taxon>
        <taxon>Thermales</taxon>
        <taxon>Thermaceae</taxon>
        <taxon>Meiothermus</taxon>
    </lineage>
</organism>
<comment type="similarity">
    <text evidence="1">Belongs to the aldolase LacD family.</text>
</comment>
<dbReference type="Proteomes" id="UP000266089">
    <property type="component" value="Unassembled WGS sequence"/>
</dbReference>
<dbReference type="OrthoDB" id="9802970at2"/>
<proteinExistence type="inferred from homology"/>
<dbReference type="RefSeq" id="WP_027887580.1">
    <property type="nucleotide sequence ID" value="NZ_JBHSXZ010000008.1"/>
</dbReference>
<sequence>MKTTPAKARAYARIGDGAMRFGTLAIDQRPPLMQIAAKALGRDLESVGPEVSELKGLLAETLARAVTGILIDPHYAFPAAMPVLPRETGLMLTLEHHRFETVEGGWRKSAMIPGWSVERAVQMGADGLKLLAWHRPDAPPEITEHQLNFVRSVGEACRKADRLFIFEVLPYPLPGEDTHTYNAKLREMSLEIAAAFADPGFHIDLYKLAFPGAADLVKEFGGGGYSLEDLEADMREYSRLPAPWLLLSGGLNAEQFVQMLEAALSAGARGFLAGRAVWQHPLRFYPDKARVREALREEGLETLHRLNELLQAIKPMYPEVDWRLEGVAG</sequence>
<gene>
    <name evidence="3" type="primary">lacD</name>
    <name evidence="3" type="ORF">Mcate_01901</name>
</gene>
<evidence type="ECO:0000256" key="1">
    <source>
        <dbReference type="ARBA" id="ARBA00008679"/>
    </source>
</evidence>
<dbReference type="PANTHER" id="PTHR39340">
    <property type="entry name" value="SULFOFRUCTOSEPHOSPHATE ALDOLASE"/>
    <property type="match status" value="1"/>
</dbReference>
<evidence type="ECO:0000313" key="4">
    <source>
        <dbReference type="Proteomes" id="UP000266089"/>
    </source>
</evidence>